<evidence type="ECO:0000256" key="1">
    <source>
        <dbReference type="ARBA" id="ARBA00007340"/>
    </source>
</evidence>
<dbReference type="Gene3D" id="2.40.50.140">
    <property type="entry name" value="Nucleic acid-binding proteins"/>
    <property type="match status" value="1"/>
</dbReference>
<dbReference type="SUPFAM" id="SSF50249">
    <property type="entry name" value="Nucleic acid-binding proteins"/>
    <property type="match status" value="1"/>
</dbReference>
<dbReference type="Pfam" id="PF01176">
    <property type="entry name" value="eIF-1a"/>
    <property type="match status" value="1"/>
</dbReference>
<dbReference type="PANTHER" id="PTHR21641:SF0">
    <property type="entry name" value="RNA-BINDING PROTEIN EIF1AD-RELATED"/>
    <property type="match status" value="1"/>
</dbReference>
<dbReference type="Proteomes" id="UP000070444">
    <property type="component" value="Unassembled WGS sequence"/>
</dbReference>
<protein>
    <submittedName>
        <fullName evidence="5">Nucleic acid-binding protein</fullName>
    </submittedName>
</protein>
<keyword evidence="6" id="KW-1185">Reference proteome</keyword>
<evidence type="ECO:0000313" key="6">
    <source>
        <dbReference type="Proteomes" id="UP000070444"/>
    </source>
</evidence>
<dbReference type="InterPro" id="IPR006196">
    <property type="entry name" value="RNA-binding_domain_S1_IF1"/>
</dbReference>
<feature type="compositionally biased region" description="Acidic residues" evidence="3">
    <location>
        <begin position="118"/>
        <end position="134"/>
    </location>
</feature>
<dbReference type="GO" id="GO:0005634">
    <property type="term" value="C:nucleus"/>
    <property type="evidence" value="ECO:0007669"/>
    <property type="project" value="TreeGrafter"/>
</dbReference>
<sequence length="158" mass="18248">MGRRNITKNILEENIEVNDDQVVAQVGDPLGKNLHQLQYYVNDELVETIGQLPPKFRNLVWIKRGSFVIATIDNNTGTKVSGTIEKVLFNEHIKLLKNSNSWPAQFSQDKTDDKPLNDEDESEEDEDEDSDDDLFVNNNRRQYDDDSETSEEEDEDEE</sequence>
<dbReference type="GO" id="GO:0003743">
    <property type="term" value="F:translation initiation factor activity"/>
    <property type="evidence" value="ECO:0007669"/>
    <property type="project" value="InterPro"/>
</dbReference>
<feature type="domain" description="S1-like" evidence="4">
    <location>
        <begin position="21"/>
        <end position="74"/>
    </location>
</feature>
<proteinExistence type="inferred from homology"/>
<evidence type="ECO:0000313" key="5">
    <source>
        <dbReference type="EMBL" id="KXN65393.1"/>
    </source>
</evidence>
<organism evidence="5 6">
    <name type="scientific">Conidiobolus coronatus (strain ATCC 28846 / CBS 209.66 / NRRL 28638)</name>
    <name type="common">Delacroixia coronata</name>
    <dbReference type="NCBI Taxonomy" id="796925"/>
    <lineage>
        <taxon>Eukaryota</taxon>
        <taxon>Fungi</taxon>
        <taxon>Fungi incertae sedis</taxon>
        <taxon>Zoopagomycota</taxon>
        <taxon>Entomophthoromycotina</taxon>
        <taxon>Entomophthoromycetes</taxon>
        <taxon>Entomophthorales</taxon>
        <taxon>Ancylistaceae</taxon>
        <taxon>Conidiobolus</taxon>
    </lineage>
</organism>
<reference evidence="5 6" key="1">
    <citation type="journal article" date="2015" name="Genome Biol. Evol.">
        <title>Phylogenomic analyses indicate that early fungi evolved digesting cell walls of algal ancestors of land plants.</title>
        <authorList>
            <person name="Chang Y."/>
            <person name="Wang S."/>
            <person name="Sekimoto S."/>
            <person name="Aerts A.L."/>
            <person name="Choi C."/>
            <person name="Clum A."/>
            <person name="LaButti K.M."/>
            <person name="Lindquist E.A."/>
            <person name="Yee Ngan C."/>
            <person name="Ohm R.A."/>
            <person name="Salamov A.A."/>
            <person name="Grigoriev I.V."/>
            <person name="Spatafora J.W."/>
            <person name="Berbee M.L."/>
        </authorList>
    </citation>
    <scope>NUCLEOTIDE SEQUENCE [LARGE SCALE GENOMIC DNA]</scope>
    <source>
        <strain evidence="5 6">NRRL 28638</strain>
    </source>
</reference>
<feature type="region of interest" description="Disordered" evidence="3">
    <location>
        <begin position="100"/>
        <end position="158"/>
    </location>
</feature>
<dbReference type="SMART" id="SM00652">
    <property type="entry name" value="eIF1a"/>
    <property type="match status" value="1"/>
</dbReference>
<dbReference type="InterPro" id="IPR001253">
    <property type="entry name" value="TIF_eIF-1A"/>
</dbReference>
<dbReference type="InterPro" id="IPR039294">
    <property type="entry name" value="EIF1AD"/>
</dbReference>
<dbReference type="AlphaFoldDB" id="A0A137NRK4"/>
<evidence type="ECO:0000256" key="2">
    <source>
        <dbReference type="ARBA" id="ARBA00022884"/>
    </source>
</evidence>
<dbReference type="EMBL" id="KQ964890">
    <property type="protein sequence ID" value="KXN65393.1"/>
    <property type="molecule type" value="Genomic_DNA"/>
</dbReference>
<evidence type="ECO:0000256" key="3">
    <source>
        <dbReference type="SAM" id="MobiDB-lite"/>
    </source>
</evidence>
<dbReference type="GO" id="GO:0003723">
    <property type="term" value="F:RNA binding"/>
    <property type="evidence" value="ECO:0007669"/>
    <property type="project" value="UniProtKB-KW"/>
</dbReference>
<dbReference type="InterPro" id="IPR012340">
    <property type="entry name" value="NA-bd_OB-fold"/>
</dbReference>
<feature type="compositionally biased region" description="Acidic residues" evidence="3">
    <location>
        <begin position="145"/>
        <end position="158"/>
    </location>
</feature>
<keyword evidence="2" id="KW-0694">RNA-binding</keyword>
<dbReference type="PANTHER" id="PTHR21641">
    <property type="entry name" value="TRANSLATION INITIATION FACTOR-RELATED"/>
    <property type="match status" value="1"/>
</dbReference>
<gene>
    <name evidence="5" type="ORF">CONCODRAFT_80780</name>
</gene>
<dbReference type="OMA" id="DIWPKEF"/>
<evidence type="ECO:0000259" key="4">
    <source>
        <dbReference type="Pfam" id="PF01176"/>
    </source>
</evidence>
<accession>A0A137NRK4</accession>
<dbReference type="STRING" id="796925.A0A137NRK4"/>
<comment type="similarity">
    <text evidence="1">Belongs to the EIF1AD family.</text>
</comment>
<name>A0A137NRK4_CONC2</name>
<dbReference type="OrthoDB" id="1738325at2759"/>